<name>A0A517Y104_9BACT</name>
<dbReference type="Pfam" id="PF13360">
    <property type="entry name" value="PQQ_2"/>
    <property type="match status" value="1"/>
</dbReference>
<dbReference type="KEGG" id="uli:ETAA1_54230"/>
<dbReference type="InterPro" id="IPR002372">
    <property type="entry name" value="PQQ_rpt_dom"/>
</dbReference>
<dbReference type="Gene3D" id="2.130.10.10">
    <property type="entry name" value="YVTN repeat-like/Quinoprotein amine dehydrogenase"/>
    <property type="match status" value="1"/>
</dbReference>
<dbReference type="EMBL" id="CP036273">
    <property type="protein sequence ID" value="QDU23423.1"/>
    <property type="molecule type" value="Genomic_DNA"/>
</dbReference>
<dbReference type="AlphaFoldDB" id="A0A517Y104"/>
<sequence>MPRLLCFLAALACVAADRAHNWPHWRGPDATGFAPHADPPTTWGPDTNIRWKTPLTGRGSATPIVWDDRIFLLAAEKTDRKATPAELPVPDPGFERKTEAPTHFYRFRVTCFDRATGRVRWEHVAAEKVPHEGHHVTHSYAAGSPTTDGQRLYASFGSAGTFCYDLDGKLLWSRDLGRLNTRLGWGEAVTPVIHGDALVVNHDQEANGKLFCLDAKTGATRWAAPREEKTTWSTPLVTEHGGRTVVVANGTTRVRAYDLASGAELWSGGTMTTNPIPSPVRVGDAAVAMAGYGKSVILSLPLASRGELGAEPKGNWRRAAGAPYVPSPLLMSGRLTFTQANDSLLSVLDAATGKVLLDRERVPGARTFYASPVGAAGRVYLTDRTGTTVVLKDGAAMEVLATNVLNDPIDASPAAVGRELFLRGEKYLYCVAGRD</sequence>
<dbReference type="SMART" id="SM00564">
    <property type="entry name" value="PQQ"/>
    <property type="match status" value="3"/>
</dbReference>
<dbReference type="RefSeq" id="WP_202920429.1">
    <property type="nucleotide sequence ID" value="NZ_CP036273.1"/>
</dbReference>
<protein>
    <submittedName>
        <fullName evidence="2">Outer membrane biogenesis protein BamB</fullName>
    </submittedName>
</protein>
<dbReference type="SUPFAM" id="SSF50998">
    <property type="entry name" value="Quinoprotein alcohol dehydrogenase-like"/>
    <property type="match status" value="1"/>
</dbReference>
<gene>
    <name evidence="2" type="ORF">ETAA1_54230</name>
</gene>
<proteinExistence type="predicted"/>
<keyword evidence="3" id="KW-1185">Reference proteome</keyword>
<dbReference type="Gene3D" id="2.40.10.480">
    <property type="match status" value="1"/>
</dbReference>
<dbReference type="InterPro" id="IPR018391">
    <property type="entry name" value="PQQ_b-propeller_rpt"/>
</dbReference>
<evidence type="ECO:0000313" key="3">
    <source>
        <dbReference type="Proteomes" id="UP000319576"/>
    </source>
</evidence>
<accession>A0A517Y104</accession>
<evidence type="ECO:0000313" key="2">
    <source>
        <dbReference type="EMBL" id="QDU23423.1"/>
    </source>
</evidence>
<evidence type="ECO:0000259" key="1">
    <source>
        <dbReference type="Pfam" id="PF13360"/>
    </source>
</evidence>
<dbReference type="Proteomes" id="UP000319576">
    <property type="component" value="Chromosome"/>
</dbReference>
<dbReference type="InterPro" id="IPR015943">
    <property type="entry name" value="WD40/YVTN_repeat-like_dom_sf"/>
</dbReference>
<reference evidence="2 3" key="1">
    <citation type="submission" date="2019-02" db="EMBL/GenBank/DDBJ databases">
        <title>Deep-cultivation of Planctomycetes and their phenomic and genomic characterization uncovers novel biology.</title>
        <authorList>
            <person name="Wiegand S."/>
            <person name="Jogler M."/>
            <person name="Boedeker C."/>
            <person name="Pinto D."/>
            <person name="Vollmers J."/>
            <person name="Rivas-Marin E."/>
            <person name="Kohn T."/>
            <person name="Peeters S.H."/>
            <person name="Heuer A."/>
            <person name="Rast P."/>
            <person name="Oberbeckmann S."/>
            <person name="Bunk B."/>
            <person name="Jeske O."/>
            <person name="Meyerdierks A."/>
            <person name="Storesund J.E."/>
            <person name="Kallscheuer N."/>
            <person name="Luecker S."/>
            <person name="Lage O.M."/>
            <person name="Pohl T."/>
            <person name="Merkel B.J."/>
            <person name="Hornburger P."/>
            <person name="Mueller R.-W."/>
            <person name="Bruemmer F."/>
            <person name="Labrenz M."/>
            <person name="Spormann A.M."/>
            <person name="Op den Camp H."/>
            <person name="Overmann J."/>
            <person name="Amann R."/>
            <person name="Jetten M.S.M."/>
            <person name="Mascher T."/>
            <person name="Medema M.H."/>
            <person name="Devos D.P."/>
            <person name="Kaster A.-K."/>
            <person name="Ovreas L."/>
            <person name="Rohde M."/>
            <person name="Galperin M.Y."/>
            <person name="Jogler C."/>
        </authorList>
    </citation>
    <scope>NUCLEOTIDE SEQUENCE [LARGE SCALE GENOMIC DNA]</scope>
    <source>
        <strain evidence="2 3">ETA_A1</strain>
    </source>
</reference>
<dbReference type="PANTHER" id="PTHR34512">
    <property type="entry name" value="CELL SURFACE PROTEIN"/>
    <property type="match status" value="1"/>
</dbReference>
<feature type="domain" description="Pyrrolo-quinoline quinone repeat" evidence="1">
    <location>
        <begin position="165"/>
        <end position="386"/>
    </location>
</feature>
<dbReference type="InterPro" id="IPR011047">
    <property type="entry name" value="Quinoprotein_ADH-like_sf"/>
</dbReference>
<organism evidence="2 3">
    <name type="scientific">Urbifossiella limnaea</name>
    <dbReference type="NCBI Taxonomy" id="2528023"/>
    <lineage>
        <taxon>Bacteria</taxon>
        <taxon>Pseudomonadati</taxon>
        <taxon>Planctomycetota</taxon>
        <taxon>Planctomycetia</taxon>
        <taxon>Gemmatales</taxon>
        <taxon>Gemmataceae</taxon>
        <taxon>Urbifossiella</taxon>
    </lineage>
</organism>
<dbReference type="PANTHER" id="PTHR34512:SF30">
    <property type="entry name" value="OUTER MEMBRANE PROTEIN ASSEMBLY FACTOR BAMB"/>
    <property type="match status" value="1"/>
</dbReference>